<dbReference type="InterPro" id="IPR020904">
    <property type="entry name" value="Sc_DH/Rdtase_CS"/>
</dbReference>
<comment type="similarity">
    <text evidence="1 3">Belongs to the short-chain dehydrogenases/reductases (SDR) family.</text>
</comment>
<evidence type="ECO:0000256" key="3">
    <source>
        <dbReference type="RuleBase" id="RU000363"/>
    </source>
</evidence>
<evidence type="ECO:0000256" key="2">
    <source>
        <dbReference type="ARBA" id="ARBA00023002"/>
    </source>
</evidence>
<evidence type="ECO:0000313" key="4">
    <source>
        <dbReference type="EMBL" id="MTH68832.1"/>
    </source>
</evidence>
<protein>
    <submittedName>
        <fullName evidence="4">SDR family NAD(P)-dependent oxidoreductase</fullName>
    </submittedName>
</protein>
<dbReference type="InterPro" id="IPR002347">
    <property type="entry name" value="SDR_fam"/>
</dbReference>
<keyword evidence="5" id="KW-1185">Reference proteome</keyword>
<dbReference type="Proteomes" id="UP000433071">
    <property type="component" value="Unassembled WGS sequence"/>
</dbReference>
<dbReference type="PROSITE" id="PS00061">
    <property type="entry name" value="ADH_SHORT"/>
    <property type="match status" value="1"/>
</dbReference>
<dbReference type="AlphaFoldDB" id="A0A6I3M9M2"/>
<dbReference type="GO" id="GO:0016616">
    <property type="term" value="F:oxidoreductase activity, acting on the CH-OH group of donors, NAD or NADP as acceptor"/>
    <property type="evidence" value="ECO:0007669"/>
    <property type="project" value="UniProtKB-ARBA"/>
</dbReference>
<evidence type="ECO:0000256" key="1">
    <source>
        <dbReference type="ARBA" id="ARBA00006484"/>
    </source>
</evidence>
<dbReference type="PANTHER" id="PTHR42901">
    <property type="entry name" value="ALCOHOL DEHYDROGENASE"/>
    <property type="match status" value="1"/>
</dbReference>
<evidence type="ECO:0000313" key="5">
    <source>
        <dbReference type="Proteomes" id="UP000433071"/>
    </source>
</evidence>
<gene>
    <name evidence="4" type="ORF">GJ743_10665</name>
</gene>
<proteinExistence type="inferred from homology"/>
<organism evidence="4 5">
    <name type="scientific">Agromyces bracchium</name>
    <dbReference type="NCBI Taxonomy" id="88376"/>
    <lineage>
        <taxon>Bacteria</taxon>
        <taxon>Bacillati</taxon>
        <taxon>Actinomycetota</taxon>
        <taxon>Actinomycetes</taxon>
        <taxon>Micrococcales</taxon>
        <taxon>Microbacteriaceae</taxon>
        <taxon>Agromyces</taxon>
    </lineage>
</organism>
<dbReference type="InterPro" id="IPR036291">
    <property type="entry name" value="NAD(P)-bd_dom_sf"/>
</dbReference>
<accession>A0A6I3M9M2</accession>
<dbReference type="FunFam" id="3.40.50.720:FF:000047">
    <property type="entry name" value="NADP-dependent L-serine/L-allo-threonine dehydrogenase"/>
    <property type="match status" value="1"/>
</dbReference>
<dbReference type="Pfam" id="PF00106">
    <property type="entry name" value="adh_short"/>
    <property type="match status" value="1"/>
</dbReference>
<dbReference type="OrthoDB" id="9775296at2"/>
<dbReference type="PRINTS" id="PR00081">
    <property type="entry name" value="GDHRDH"/>
</dbReference>
<name>A0A6I3M9M2_9MICO</name>
<dbReference type="RefSeq" id="WP_155051888.1">
    <property type="nucleotide sequence ID" value="NZ_BAAAIB010000002.1"/>
</dbReference>
<dbReference type="EMBL" id="WMLB01000023">
    <property type="protein sequence ID" value="MTH68832.1"/>
    <property type="molecule type" value="Genomic_DNA"/>
</dbReference>
<dbReference type="Gene3D" id="3.40.50.720">
    <property type="entry name" value="NAD(P)-binding Rossmann-like Domain"/>
    <property type="match status" value="1"/>
</dbReference>
<dbReference type="SUPFAM" id="SSF51735">
    <property type="entry name" value="NAD(P)-binding Rossmann-fold domains"/>
    <property type="match status" value="1"/>
</dbReference>
<reference evidence="4 5" key="1">
    <citation type="submission" date="2019-11" db="EMBL/GenBank/DDBJ databases">
        <title>Agromyces kandeliae sp. nov., isolated from mangrove soil.</title>
        <authorList>
            <person name="Wang R."/>
        </authorList>
    </citation>
    <scope>NUCLEOTIDE SEQUENCE [LARGE SCALE GENOMIC DNA]</scope>
    <source>
        <strain evidence="4 5">JCM 11433</strain>
    </source>
</reference>
<dbReference type="PANTHER" id="PTHR42901:SF1">
    <property type="entry name" value="ALCOHOL DEHYDROGENASE"/>
    <property type="match status" value="1"/>
</dbReference>
<sequence>MDQLRAVVTGASSGIGAATVRGLVAAGWDVVAVARRGERLAELARETGAEPFVADVTSDADVAALAEHVAATGGVHALVNNAGGAKGLASVEESDLDDWAWMFEVNVLGLKRVTSALLPHLRRGAVDRGVADIVNVTSIAGHVAYVGGGGYNAAKFAAHAVTEVLRLELNGEPIRVVEVAPGMVRTDEFALVRFGGDRARADAVYDGVPEPLVAEDIAGVIVDAMSKPRHVDLDLIVVKPVAQAAPYRLAKGELVVKAEPGA</sequence>
<keyword evidence="2" id="KW-0560">Oxidoreductase</keyword>
<dbReference type="PRINTS" id="PR00080">
    <property type="entry name" value="SDRFAMILY"/>
</dbReference>
<comment type="caution">
    <text evidence="4">The sequence shown here is derived from an EMBL/GenBank/DDBJ whole genome shotgun (WGS) entry which is preliminary data.</text>
</comment>